<proteinExistence type="predicted"/>
<gene>
    <name evidence="1" type="ORF">CEPIT_LOCUS23356</name>
</gene>
<keyword evidence="2" id="KW-1185">Reference proteome</keyword>
<comment type="caution">
    <text evidence="1">The sequence shown here is derived from an EMBL/GenBank/DDBJ whole genome shotgun (WGS) entry which is preliminary data.</text>
</comment>
<sequence>MIFDFVIWNPSTMEIKSLPALEVSFQHSDNQLHVLPVMFAVNDGIGFGLCKNMIWKIVGLWSFNI</sequence>
<protein>
    <submittedName>
        <fullName evidence="1">Uncharacterized protein</fullName>
    </submittedName>
</protein>
<dbReference type="AlphaFoldDB" id="A0AAV0EEE1"/>
<reference evidence="1" key="1">
    <citation type="submission" date="2022-07" db="EMBL/GenBank/DDBJ databases">
        <authorList>
            <person name="Macas J."/>
            <person name="Novak P."/>
            <person name="Neumann P."/>
        </authorList>
    </citation>
    <scope>NUCLEOTIDE SEQUENCE</scope>
</reference>
<dbReference type="Proteomes" id="UP001152523">
    <property type="component" value="Unassembled WGS sequence"/>
</dbReference>
<dbReference type="EMBL" id="CAMAPF010000918">
    <property type="protein sequence ID" value="CAH9120985.1"/>
    <property type="molecule type" value="Genomic_DNA"/>
</dbReference>
<organism evidence="1 2">
    <name type="scientific">Cuscuta epithymum</name>
    <dbReference type="NCBI Taxonomy" id="186058"/>
    <lineage>
        <taxon>Eukaryota</taxon>
        <taxon>Viridiplantae</taxon>
        <taxon>Streptophyta</taxon>
        <taxon>Embryophyta</taxon>
        <taxon>Tracheophyta</taxon>
        <taxon>Spermatophyta</taxon>
        <taxon>Magnoliopsida</taxon>
        <taxon>eudicotyledons</taxon>
        <taxon>Gunneridae</taxon>
        <taxon>Pentapetalae</taxon>
        <taxon>asterids</taxon>
        <taxon>lamiids</taxon>
        <taxon>Solanales</taxon>
        <taxon>Convolvulaceae</taxon>
        <taxon>Cuscuteae</taxon>
        <taxon>Cuscuta</taxon>
        <taxon>Cuscuta subgen. Cuscuta</taxon>
    </lineage>
</organism>
<accession>A0AAV0EEE1</accession>
<name>A0AAV0EEE1_9ASTE</name>
<evidence type="ECO:0000313" key="1">
    <source>
        <dbReference type="EMBL" id="CAH9120985.1"/>
    </source>
</evidence>
<evidence type="ECO:0000313" key="2">
    <source>
        <dbReference type="Proteomes" id="UP001152523"/>
    </source>
</evidence>